<accession>A0A8X6V702</accession>
<organism evidence="2 3">
    <name type="scientific">Trichonephila clavipes</name>
    <name type="common">Golden silk orbweaver</name>
    <name type="synonym">Nephila clavipes</name>
    <dbReference type="NCBI Taxonomy" id="2585209"/>
    <lineage>
        <taxon>Eukaryota</taxon>
        <taxon>Metazoa</taxon>
        <taxon>Ecdysozoa</taxon>
        <taxon>Arthropoda</taxon>
        <taxon>Chelicerata</taxon>
        <taxon>Arachnida</taxon>
        <taxon>Araneae</taxon>
        <taxon>Araneomorphae</taxon>
        <taxon>Entelegynae</taxon>
        <taxon>Araneoidea</taxon>
        <taxon>Nephilidae</taxon>
        <taxon>Trichonephila</taxon>
    </lineage>
</organism>
<protein>
    <submittedName>
        <fullName evidence="2">HTH_Tnp_Tc3_2 domain-containing protein</fullName>
    </submittedName>
</protein>
<dbReference type="EMBL" id="BMAU01021268">
    <property type="protein sequence ID" value="GFY07207.1"/>
    <property type="molecule type" value="Genomic_DNA"/>
</dbReference>
<evidence type="ECO:0000313" key="2">
    <source>
        <dbReference type="EMBL" id="GFY07207.1"/>
    </source>
</evidence>
<keyword evidence="1" id="KW-1133">Transmembrane helix</keyword>
<evidence type="ECO:0000313" key="3">
    <source>
        <dbReference type="Proteomes" id="UP000887159"/>
    </source>
</evidence>
<proteinExistence type="predicted"/>
<gene>
    <name evidence="2" type="primary">NCL1_22981</name>
    <name evidence="2" type="ORF">TNCV_277541</name>
</gene>
<dbReference type="AlphaFoldDB" id="A0A8X6V702"/>
<feature type="transmembrane region" description="Helical" evidence="1">
    <location>
        <begin position="77"/>
        <end position="101"/>
    </location>
</feature>
<keyword evidence="1" id="KW-0812">Transmembrane</keyword>
<name>A0A8X6V702_TRICX</name>
<dbReference type="Proteomes" id="UP000887159">
    <property type="component" value="Unassembled WGS sequence"/>
</dbReference>
<keyword evidence="1" id="KW-0472">Membrane</keyword>
<comment type="caution">
    <text evidence="2">The sequence shown here is derived from an EMBL/GenBank/DDBJ whole genome shotgun (WGS) entry which is preliminary data.</text>
</comment>
<evidence type="ECO:0000256" key="1">
    <source>
        <dbReference type="SAM" id="Phobius"/>
    </source>
</evidence>
<reference evidence="2" key="1">
    <citation type="submission" date="2020-08" db="EMBL/GenBank/DDBJ databases">
        <title>Multicomponent nature underlies the extraordinary mechanical properties of spider dragline silk.</title>
        <authorList>
            <person name="Kono N."/>
            <person name="Nakamura H."/>
            <person name="Mori M."/>
            <person name="Yoshida Y."/>
            <person name="Ohtoshi R."/>
            <person name="Malay A.D."/>
            <person name="Moran D.A.P."/>
            <person name="Tomita M."/>
            <person name="Numata K."/>
            <person name="Arakawa K."/>
        </authorList>
    </citation>
    <scope>NUCLEOTIDE SEQUENCE</scope>
</reference>
<sequence>MNNRTTSSRQLTTRWSTAIGVLMSASSIRRRLLHRGLRARVPIYRSSSRRSIDGCVCNGLMSIGPGKLIGTKLSFQMIHASICGFMMAAFVLDAMPVNAAFQSALSNDFVA</sequence>
<keyword evidence="3" id="KW-1185">Reference proteome</keyword>